<evidence type="ECO:0000313" key="2">
    <source>
        <dbReference type="Proteomes" id="UP001151699"/>
    </source>
</evidence>
<organism evidence="1 2">
    <name type="scientific">Pseudolycoriella hygida</name>
    <dbReference type="NCBI Taxonomy" id="35572"/>
    <lineage>
        <taxon>Eukaryota</taxon>
        <taxon>Metazoa</taxon>
        <taxon>Ecdysozoa</taxon>
        <taxon>Arthropoda</taxon>
        <taxon>Hexapoda</taxon>
        <taxon>Insecta</taxon>
        <taxon>Pterygota</taxon>
        <taxon>Neoptera</taxon>
        <taxon>Endopterygota</taxon>
        <taxon>Diptera</taxon>
        <taxon>Nematocera</taxon>
        <taxon>Sciaroidea</taxon>
        <taxon>Sciaridae</taxon>
        <taxon>Pseudolycoriella</taxon>
    </lineage>
</organism>
<name>A0A9Q0MTH4_9DIPT</name>
<dbReference type="AlphaFoldDB" id="A0A9Q0MTH4"/>
<reference evidence="1" key="1">
    <citation type="submission" date="2022-07" db="EMBL/GenBank/DDBJ databases">
        <authorList>
            <person name="Trinca V."/>
            <person name="Uliana J.V.C."/>
            <person name="Torres T.T."/>
            <person name="Ward R.J."/>
            <person name="Monesi N."/>
        </authorList>
    </citation>
    <scope>NUCLEOTIDE SEQUENCE</scope>
    <source>
        <strain evidence="1">HSMRA1968</strain>
        <tissue evidence="1">Whole embryos</tissue>
    </source>
</reference>
<evidence type="ECO:0000313" key="1">
    <source>
        <dbReference type="EMBL" id="KAJ6636739.1"/>
    </source>
</evidence>
<dbReference type="EMBL" id="WJQU01000004">
    <property type="protein sequence ID" value="KAJ6636739.1"/>
    <property type="molecule type" value="Genomic_DNA"/>
</dbReference>
<accession>A0A9Q0MTH4</accession>
<gene>
    <name evidence="1" type="ORF">Bhyg_15333</name>
</gene>
<comment type="caution">
    <text evidence="1">The sequence shown here is derived from an EMBL/GenBank/DDBJ whole genome shotgun (WGS) entry which is preliminary data.</text>
</comment>
<proteinExistence type="predicted"/>
<dbReference type="Proteomes" id="UP001151699">
    <property type="component" value="Chromosome C"/>
</dbReference>
<keyword evidence="2" id="KW-1185">Reference proteome</keyword>
<sequence>MSVDMLSFCDAINMQNVRTKYKTYSNVILAAMIICAFDCTLLRRHGSLLHNSPLNTSCCRQRNLRVTSSEIEKELRKNVIVEKNVWGDTFWHHVNTGYNSKVFRKRGIFSINDPLPESSIGINNSRNSDLVTFLRHSTSLQIRSYAYSLVVISVQLRLTSSLKLLSSLSLIFKTDSLYCSNSSSQVSRIILKSATLNASILSSMYSAENLFSCELTTIV</sequence>
<protein>
    <submittedName>
        <fullName evidence="1">Uncharacterized protein</fullName>
    </submittedName>
</protein>